<dbReference type="GO" id="GO:0004376">
    <property type="term" value="F:GPI mannosyltransferase activity"/>
    <property type="evidence" value="ECO:0007669"/>
    <property type="project" value="InterPro"/>
</dbReference>
<comment type="function">
    <text evidence="11">Mannosyltransferase involved in glycosylphosphatidylinositol-anchor biosynthesis.</text>
</comment>
<dbReference type="EC" id="2.4.1.-" evidence="11"/>
<dbReference type="GO" id="GO:0006506">
    <property type="term" value="P:GPI anchor biosynthetic process"/>
    <property type="evidence" value="ECO:0007669"/>
    <property type="project" value="UniProtKB-UniPathway"/>
</dbReference>
<evidence type="ECO:0000256" key="11">
    <source>
        <dbReference type="RuleBase" id="RU363112"/>
    </source>
</evidence>
<sequence length="566" mass="65585">MKTEGLKREILLLLGIKFVLYIISLLSENFLGTWDDSTDAYLFGGALEDDAVKQTKLDKLIRKLVSPKIKWDALYFVHIAEKGYTHEKIRAFFPLFPLLMRVISKGFFFLTKRTAIVLSGLLLSDTCNIMAAAFLYLLTLGLFKNKLFAQITLFFYGIAPASVFTSALYTEPLFALFTFSGLYFLFIHGATLIATILFIASSGVRSNGVINAMFVFFYTVTKAFKVFWPQLKIPIPTPSFRLFKNEHNNHHNLRNKNIYYQILIFFSILILGALECVSICIPSIWQEENAFHQMCLSEAKVTIKQDGQFIEAEDSISKYDYIPSILQRYIRRFFMTFKIWPIVKKFIPKTIIGDWSAIEIDQNSMDINQIGNQVHLNFSRDWCIPNIGSDGKVNNGMIYPYVQSKYWNVGLFKYYQMKQLPNFLLAAPIIFLSCSAIYSFIKAQIRKTGANDVPKEKNHFPFNSISIIFVLQLFIMLMTFPILHIQVMTRFLNSCPVLFWHFAHILQSTIIQRNERKIDNKSKKANDDEEKKKIRTRKIRLGLLLFYCIGYCIIGHIMFAMFQPWT</sequence>
<organism evidence="12 13">
    <name type="scientific">Streblomastix strix</name>
    <dbReference type="NCBI Taxonomy" id="222440"/>
    <lineage>
        <taxon>Eukaryota</taxon>
        <taxon>Metamonada</taxon>
        <taxon>Preaxostyla</taxon>
        <taxon>Oxymonadida</taxon>
        <taxon>Streblomastigidae</taxon>
        <taxon>Streblomastix</taxon>
    </lineage>
</organism>
<dbReference type="OrthoDB" id="10252502at2759"/>
<evidence type="ECO:0000256" key="3">
    <source>
        <dbReference type="ARBA" id="ARBA00008698"/>
    </source>
</evidence>
<keyword evidence="8 11" id="KW-0256">Endoplasmic reticulum</keyword>
<dbReference type="GO" id="GO:0031501">
    <property type="term" value="C:mannosyltransferase complex"/>
    <property type="evidence" value="ECO:0007669"/>
    <property type="project" value="TreeGrafter"/>
</dbReference>
<dbReference type="Pfam" id="PF04188">
    <property type="entry name" value="Mannosyl_trans2"/>
    <property type="match status" value="2"/>
</dbReference>
<feature type="transmembrane region" description="Helical" evidence="11">
    <location>
        <begin position="181"/>
        <end position="201"/>
    </location>
</feature>
<evidence type="ECO:0000256" key="6">
    <source>
        <dbReference type="ARBA" id="ARBA00022679"/>
    </source>
</evidence>
<feature type="transmembrane region" description="Helical" evidence="11">
    <location>
        <begin position="208"/>
        <end position="228"/>
    </location>
</feature>
<protein>
    <recommendedName>
        <fullName evidence="11">GPI mannosyltransferase 2</fullName>
        <ecNumber evidence="11">2.4.1.-</ecNumber>
    </recommendedName>
</protein>
<dbReference type="EMBL" id="SNRW01003368">
    <property type="protein sequence ID" value="KAA6390042.1"/>
    <property type="molecule type" value="Genomic_DNA"/>
</dbReference>
<dbReference type="PANTHER" id="PTHR12468">
    <property type="entry name" value="GPI MANNOSYLTRANSFERASE 2"/>
    <property type="match status" value="1"/>
</dbReference>
<feature type="transmembrane region" description="Helical" evidence="11">
    <location>
        <begin position="461"/>
        <end position="483"/>
    </location>
</feature>
<comment type="pathway">
    <text evidence="2 11">Glycolipid biosynthesis; glycosylphosphatidylinositol-anchor biosynthesis.</text>
</comment>
<evidence type="ECO:0000256" key="8">
    <source>
        <dbReference type="ARBA" id="ARBA00022824"/>
    </source>
</evidence>
<keyword evidence="5 11" id="KW-0328">Glycosyltransferase</keyword>
<feature type="transmembrane region" description="Helical" evidence="11">
    <location>
        <begin position="116"/>
        <end position="140"/>
    </location>
</feature>
<evidence type="ECO:0000313" key="12">
    <source>
        <dbReference type="EMBL" id="KAA6390042.1"/>
    </source>
</evidence>
<feature type="transmembrane region" description="Helical" evidence="11">
    <location>
        <begin position="258"/>
        <end position="285"/>
    </location>
</feature>
<comment type="subcellular location">
    <subcellularLocation>
        <location evidence="1 11">Endoplasmic reticulum membrane</location>
        <topology evidence="1 11">Multi-pass membrane protein</topology>
    </subcellularLocation>
</comment>
<evidence type="ECO:0000256" key="2">
    <source>
        <dbReference type="ARBA" id="ARBA00004687"/>
    </source>
</evidence>
<evidence type="ECO:0000256" key="10">
    <source>
        <dbReference type="ARBA" id="ARBA00023136"/>
    </source>
</evidence>
<keyword evidence="7 11" id="KW-0812">Transmembrane</keyword>
<feature type="transmembrane region" description="Helical" evidence="11">
    <location>
        <begin position="147"/>
        <end position="169"/>
    </location>
</feature>
<proteinExistence type="inferred from homology"/>
<comment type="caution">
    <text evidence="12">The sequence shown here is derived from an EMBL/GenBank/DDBJ whole genome shotgun (WGS) entry which is preliminary data.</text>
</comment>
<evidence type="ECO:0000256" key="7">
    <source>
        <dbReference type="ARBA" id="ARBA00022692"/>
    </source>
</evidence>
<keyword evidence="4 11" id="KW-0337">GPI-anchor biosynthesis</keyword>
<dbReference type="PANTHER" id="PTHR12468:SF2">
    <property type="entry name" value="GPI MANNOSYLTRANSFERASE 2"/>
    <property type="match status" value="1"/>
</dbReference>
<evidence type="ECO:0000256" key="4">
    <source>
        <dbReference type="ARBA" id="ARBA00022502"/>
    </source>
</evidence>
<dbReference type="UniPathway" id="UPA00196"/>
<keyword evidence="9 11" id="KW-1133">Transmembrane helix</keyword>
<evidence type="ECO:0000256" key="1">
    <source>
        <dbReference type="ARBA" id="ARBA00004477"/>
    </source>
</evidence>
<name>A0A5J4W5U7_9EUKA</name>
<evidence type="ECO:0000313" key="13">
    <source>
        <dbReference type="Proteomes" id="UP000324800"/>
    </source>
</evidence>
<keyword evidence="10 11" id="KW-0472">Membrane</keyword>
<dbReference type="Proteomes" id="UP000324800">
    <property type="component" value="Unassembled WGS sequence"/>
</dbReference>
<gene>
    <name evidence="12" type="ORF">EZS28_014432</name>
</gene>
<feature type="transmembrane region" description="Helical" evidence="11">
    <location>
        <begin position="423"/>
        <end position="441"/>
    </location>
</feature>
<dbReference type="GO" id="GO:0000009">
    <property type="term" value="F:alpha-1,6-mannosyltransferase activity"/>
    <property type="evidence" value="ECO:0007669"/>
    <property type="project" value="InterPro"/>
</dbReference>
<reference evidence="12 13" key="1">
    <citation type="submission" date="2019-03" db="EMBL/GenBank/DDBJ databases">
        <title>Single cell metagenomics reveals metabolic interactions within the superorganism composed of flagellate Streblomastix strix and complex community of Bacteroidetes bacteria on its surface.</title>
        <authorList>
            <person name="Treitli S.C."/>
            <person name="Kolisko M."/>
            <person name="Husnik F."/>
            <person name="Keeling P."/>
            <person name="Hampl V."/>
        </authorList>
    </citation>
    <scope>NUCLEOTIDE SEQUENCE [LARGE SCALE GENOMIC DNA]</scope>
    <source>
        <strain evidence="12">ST1C</strain>
    </source>
</reference>
<comment type="similarity">
    <text evidence="3 11">Belongs to the PIGV family.</text>
</comment>
<accession>A0A5J4W5U7</accession>
<feature type="transmembrane region" description="Helical" evidence="11">
    <location>
        <begin position="541"/>
        <end position="562"/>
    </location>
</feature>
<evidence type="ECO:0000256" key="9">
    <source>
        <dbReference type="ARBA" id="ARBA00022989"/>
    </source>
</evidence>
<keyword evidence="6 11" id="KW-0808">Transferase</keyword>
<evidence type="ECO:0000256" key="5">
    <source>
        <dbReference type="ARBA" id="ARBA00022676"/>
    </source>
</evidence>
<dbReference type="InterPro" id="IPR007315">
    <property type="entry name" value="PIG-V/Gpi18"/>
</dbReference>
<dbReference type="AlphaFoldDB" id="A0A5J4W5U7"/>
<dbReference type="GO" id="GO:0005789">
    <property type="term" value="C:endoplasmic reticulum membrane"/>
    <property type="evidence" value="ECO:0007669"/>
    <property type="project" value="UniProtKB-SubCell"/>
</dbReference>